<gene>
    <name evidence="1" type="ORF">CK203_111664</name>
</gene>
<accession>A0A438FDZ9</accession>
<reference evidence="1 2" key="1">
    <citation type="journal article" date="2018" name="PLoS Genet.">
        <title>Population sequencing reveals clonal diversity and ancestral inbreeding in the grapevine cultivar Chardonnay.</title>
        <authorList>
            <person name="Roach M.J."/>
            <person name="Johnson D.L."/>
            <person name="Bohlmann J."/>
            <person name="van Vuuren H.J."/>
            <person name="Jones S.J."/>
            <person name="Pretorius I.S."/>
            <person name="Schmidt S.A."/>
            <person name="Borneman A.R."/>
        </authorList>
    </citation>
    <scope>NUCLEOTIDE SEQUENCE [LARGE SCALE GENOMIC DNA]</scope>
    <source>
        <strain evidence="2">cv. Chardonnay</strain>
        <tissue evidence="1">Leaf</tissue>
    </source>
</reference>
<dbReference type="Proteomes" id="UP000288805">
    <property type="component" value="Unassembled WGS sequence"/>
</dbReference>
<evidence type="ECO:0000313" key="2">
    <source>
        <dbReference type="Proteomes" id="UP000288805"/>
    </source>
</evidence>
<organism evidence="1 2">
    <name type="scientific">Vitis vinifera</name>
    <name type="common">Grape</name>
    <dbReference type="NCBI Taxonomy" id="29760"/>
    <lineage>
        <taxon>Eukaryota</taxon>
        <taxon>Viridiplantae</taxon>
        <taxon>Streptophyta</taxon>
        <taxon>Embryophyta</taxon>
        <taxon>Tracheophyta</taxon>
        <taxon>Spermatophyta</taxon>
        <taxon>Magnoliopsida</taxon>
        <taxon>eudicotyledons</taxon>
        <taxon>Gunneridae</taxon>
        <taxon>Pentapetalae</taxon>
        <taxon>rosids</taxon>
        <taxon>Vitales</taxon>
        <taxon>Vitaceae</taxon>
        <taxon>Viteae</taxon>
        <taxon>Vitis</taxon>
    </lineage>
</organism>
<comment type="caution">
    <text evidence="1">The sequence shown here is derived from an EMBL/GenBank/DDBJ whole genome shotgun (WGS) entry which is preliminary data.</text>
</comment>
<sequence>MSMVLVKNCWRGGGLLGWRDLQLCGLERTRSFLGVGGHQRAMGRSMV</sequence>
<protein>
    <submittedName>
        <fullName evidence="1">Uncharacterized protein</fullName>
    </submittedName>
</protein>
<dbReference type="AlphaFoldDB" id="A0A438FDZ9"/>
<evidence type="ECO:0000313" key="1">
    <source>
        <dbReference type="EMBL" id="RVW58183.1"/>
    </source>
</evidence>
<proteinExistence type="predicted"/>
<dbReference type="EMBL" id="QGNW01000974">
    <property type="protein sequence ID" value="RVW58183.1"/>
    <property type="molecule type" value="Genomic_DNA"/>
</dbReference>
<name>A0A438FDZ9_VITVI</name>